<sequence length="77" mass="8798">MSLAKTAAQAAKRVIAASKPTKINGRWRQPELSGRSLAKARKEWEATFTEPWPLQKERGQPNQKPKGHKHERLKAER</sequence>
<organism evidence="3">
    <name type="scientific">Salpingoeca rosetta (strain ATCC 50818 / BSB-021)</name>
    <dbReference type="NCBI Taxonomy" id="946362"/>
    <lineage>
        <taxon>Eukaryota</taxon>
        <taxon>Choanoflagellata</taxon>
        <taxon>Craspedida</taxon>
        <taxon>Salpingoecidae</taxon>
        <taxon>Salpingoeca</taxon>
    </lineage>
</organism>
<reference evidence="2" key="1">
    <citation type="submission" date="2009-08" db="EMBL/GenBank/DDBJ databases">
        <title>Annotation of Salpingoeca rosetta.</title>
        <authorList>
            <consortium name="The Broad Institute Genome Sequencing Platform"/>
            <person name="Russ C."/>
            <person name="Cuomo C."/>
            <person name="Burger G."/>
            <person name="Gray M.W."/>
            <person name="Holland P.W.H."/>
            <person name="King N."/>
            <person name="Lang F.B.F."/>
            <person name="Roger A.J."/>
            <person name="Ruiz-Trillo I."/>
            <person name="Young S.K."/>
            <person name="Zeng Q."/>
            <person name="Gargeya S."/>
            <person name="Alvarado L."/>
            <person name="Berlin A."/>
            <person name="Chapman S.B."/>
            <person name="Chen Z."/>
            <person name="Freedman E."/>
            <person name="Gellesch M."/>
            <person name="Goldberg J."/>
            <person name="Griggs A."/>
            <person name="Gujja S."/>
            <person name="Heilman E."/>
            <person name="Heiman D."/>
            <person name="Howarth C."/>
            <person name="Mehta T."/>
            <person name="Neiman D."/>
            <person name="Pearson M."/>
            <person name="Roberts A."/>
            <person name="Saif S."/>
            <person name="Shea T."/>
            <person name="Shenoy N."/>
            <person name="Sisk P."/>
            <person name="Stolte C."/>
            <person name="Sykes S."/>
            <person name="White J."/>
            <person name="Yandava C."/>
            <person name="Haas B."/>
            <person name="Nusbaum C."/>
            <person name="Birren B."/>
        </authorList>
    </citation>
    <scope>NUCLEOTIDE SEQUENCE [LARGE SCALE GENOMIC DNA]</scope>
    <source>
        <strain evidence="2">ATCC 50818</strain>
    </source>
</reference>
<gene>
    <name evidence="2" type="ORF">PTSG_11526</name>
</gene>
<evidence type="ECO:0000256" key="1">
    <source>
        <dbReference type="SAM" id="MobiDB-lite"/>
    </source>
</evidence>
<dbReference type="InParanoid" id="F2TV95"/>
<dbReference type="AlphaFoldDB" id="F2TV95"/>
<dbReference type="GeneID" id="16067835"/>
<evidence type="ECO:0000313" key="3">
    <source>
        <dbReference type="Proteomes" id="UP000007799"/>
    </source>
</evidence>
<dbReference type="Proteomes" id="UP000007799">
    <property type="component" value="Unassembled WGS sequence"/>
</dbReference>
<dbReference type="KEGG" id="sre:PTSG_11526"/>
<evidence type="ECO:0000313" key="2">
    <source>
        <dbReference type="EMBL" id="EGD71991.1"/>
    </source>
</evidence>
<dbReference type="EMBL" id="GL832955">
    <property type="protein sequence ID" value="EGD71991.1"/>
    <property type="molecule type" value="Genomic_DNA"/>
</dbReference>
<keyword evidence="3" id="KW-1185">Reference proteome</keyword>
<dbReference type="OrthoDB" id="18529at2759"/>
<name>F2TV95_SALR5</name>
<proteinExistence type="predicted"/>
<feature type="region of interest" description="Disordered" evidence="1">
    <location>
        <begin position="48"/>
        <end position="77"/>
    </location>
</feature>
<dbReference type="RefSeq" id="XP_004998563.1">
    <property type="nucleotide sequence ID" value="XM_004998506.1"/>
</dbReference>
<feature type="compositionally biased region" description="Basic residues" evidence="1">
    <location>
        <begin position="65"/>
        <end position="77"/>
    </location>
</feature>
<evidence type="ECO:0008006" key="4">
    <source>
        <dbReference type="Google" id="ProtNLM"/>
    </source>
</evidence>
<accession>F2TV95</accession>
<protein>
    <recommendedName>
        <fullName evidence="4">MRPL25 domain-containing protein</fullName>
    </recommendedName>
</protein>